<evidence type="ECO:0000313" key="3">
    <source>
        <dbReference type="Proteomes" id="UP001232245"/>
    </source>
</evidence>
<sequence>MCGDEFGKKIIANLEKTEELFQSSVFVFGVLLSMHDRFLTKFADITMMQRKKNLWCYRYHFKAKMAVTSIIYLLLVIKYKKLPFL</sequence>
<evidence type="ECO:0000313" key="2">
    <source>
        <dbReference type="EMBL" id="MDQ0226137.1"/>
    </source>
</evidence>
<name>A0ABT9Z1M5_9BACI</name>
<protein>
    <submittedName>
        <fullName evidence="2">Uncharacterized protein</fullName>
    </submittedName>
</protein>
<keyword evidence="3" id="KW-1185">Reference proteome</keyword>
<keyword evidence="1" id="KW-0472">Membrane</keyword>
<comment type="caution">
    <text evidence="2">The sequence shown here is derived from an EMBL/GenBank/DDBJ whole genome shotgun (WGS) entry which is preliminary data.</text>
</comment>
<dbReference type="EMBL" id="JAUSTZ010000004">
    <property type="protein sequence ID" value="MDQ0226137.1"/>
    <property type="molecule type" value="Genomic_DNA"/>
</dbReference>
<keyword evidence="1" id="KW-0812">Transmembrane</keyword>
<evidence type="ECO:0000256" key="1">
    <source>
        <dbReference type="SAM" id="Phobius"/>
    </source>
</evidence>
<feature type="transmembrane region" description="Helical" evidence="1">
    <location>
        <begin position="61"/>
        <end position="79"/>
    </location>
</feature>
<dbReference type="Proteomes" id="UP001232245">
    <property type="component" value="Unassembled WGS sequence"/>
</dbReference>
<organism evidence="2 3">
    <name type="scientific">Metabacillus niabensis</name>
    <dbReference type="NCBI Taxonomy" id="324854"/>
    <lineage>
        <taxon>Bacteria</taxon>
        <taxon>Bacillati</taxon>
        <taxon>Bacillota</taxon>
        <taxon>Bacilli</taxon>
        <taxon>Bacillales</taxon>
        <taxon>Bacillaceae</taxon>
        <taxon>Metabacillus</taxon>
    </lineage>
</organism>
<proteinExistence type="predicted"/>
<reference evidence="2 3" key="1">
    <citation type="submission" date="2023-07" db="EMBL/GenBank/DDBJ databases">
        <title>Genomic Encyclopedia of Type Strains, Phase IV (KMG-IV): sequencing the most valuable type-strain genomes for metagenomic binning, comparative biology and taxonomic classification.</title>
        <authorList>
            <person name="Goeker M."/>
        </authorList>
    </citation>
    <scope>NUCLEOTIDE SEQUENCE [LARGE SCALE GENOMIC DNA]</scope>
    <source>
        <strain evidence="2 3">DSM 17723</strain>
    </source>
</reference>
<accession>A0ABT9Z1M5</accession>
<gene>
    <name evidence="2" type="ORF">J2S02_002482</name>
</gene>
<keyword evidence="1" id="KW-1133">Transmembrane helix</keyword>